<dbReference type="PANTHER" id="PTHR35789:SF1">
    <property type="entry name" value="SPORE GERMINATION PROTEIN B3"/>
    <property type="match status" value="1"/>
</dbReference>
<evidence type="ECO:0000256" key="6">
    <source>
        <dbReference type="ARBA" id="ARBA00023139"/>
    </source>
</evidence>
<name>A0ABW0VYE5_9BACL</name>
<protein>
    <submittedName>
        <fullName evidence="10">Ger(X)C family spore germination protein</fullName>
    </submittedName>
</protein>
<keyword evidence="6" id="KW-0564">Palmitate</keyword>
<dbReference type="Proteomes" id="UP001596047">
    <property type="component" value="Unassembled WGS sequence"/>
</dbReference>
<keyword evidence="4" id="KW-0732">Signal</keyword>
<comment type="subcellular location">
    <subcellularLocation>
        <location evidence="1">Membrane</location>
        <topology evidence="1">Lipid-anchor</topology>
    </subcellularLocation>
</comment>
<evidence type="ECO:0000256" key="5">
    <source>
        <dbReference type="ARBA" id="ARBA00023136"/>
    </source>
</evidence>
<dbReference type="EMBL" id="JBHSOW010000040">
    <property type="protein sequence ID" value="MFC5649744.1"/>
    <property type="molecule type" value="Genomic_DNA"/>
</dbReference>
<dbReference type="PANTHER" id="PTHR35789">
    <property type="entry name" value="SPORE GERMINATION PROTEIN B3"/>
    <property type="match status" value="1"/>
</dbReference>
<gene>
    <name evidence="10" type="ORF">ACFPYJ_11550</name>
</gene>
<dbReference type="InterPro" id="IPR038501">
    <property type="entry name" value="Spore_GerAC_C_sf"/>
</dbReference>
<dbReference type="PROSITE" id="PS51257">
    <property type="entry name" value="PROKAR_LIPOPROTEIN"/>
    <property type="match status" value="1"/>
</dbReference>
<dbReference type="Pfam" id="PF25198">
    <property type="entry name" value="Spore_GerAC_N"/>
    <property type="match status" value="1"/>
</dbReference>
<reference evidence="11" key="1">
    <citation type="journal article" date="2019" name="Int. J. Syst. Evol. Microbiol.">
        <title>The Global Catalogue of Microorganisms (GCM) 10K type strain sequencing project: providing services to taxonomists for standard genome sequencing and annotation.</title>
        <authorList>
            <consortium name="The Broad Institute Genomics Platform"/>
            <consortium name="The Broad Institute Genome Sequencing Center for Infectious Disease"/>
            <person name="Wu L."/>
            <person name="Ma J."/>
        </authorList>
    </citation>
    <scope>NUCLEOTIDE SEQUENCE [LARGE SCALE GENOMIC DNA]</scope>
    <source>
        <strain evidence="11">CGMCC 1.3240</strain>
    </source>
</reference>
<dbReference type="InterPro" id="IPR057336">
    <property type="entry name" value="GerAC_N"/>
</dbReference>
<evidence type="ECO:0000256" key="4">
    <source>
        <dbReference type="ARBA" id="ARBA00022729"/>
    </source>
</evidence>
<keyword evidence="5" id="KW-0472">Membrane</keyword>
<comment type="similarity">
    <text evidence="2">Belongs to the GerABKC lipoprotein family.</text>
</comment>
<proteinExistence type="inferred from homology"/>
<evidence type="ECO:0000259" key="9">
    <source>
        <dbReference type="Pfam" id="PF25198"/>
    </source>
</evidence>
<dbReference type="RefSeq" id="WP_379188280.1">
    <property type="nucleotide sequence ID" value="NZ_JBHSOW010000040.1"/>
</dbReference>
<dbReference type="Pfam" id="PF05504">
    <property type="entry name" value="Spore_GerAC"/>
    <property type="match status" value="1"/>
</dbReference>
<keyword evidence="11" id="KW-1185">Reference proteome</keyword>
<evidence type="ECO:0000256" key="7">
    <source>
        <dbReference type="ARBA" id="ARBA00023288"/>
    </source>
</evidence>
<feature type="domain" description="Spore germination protein N-terminal" evidence="9">
    <location>
        <begin position="26"/>
        <end position="191"/>
    </location>
</feature>
<evidence type="ECO:0000256" key="3">
    <source>
        <dbReference type="ARBA" id="ARBA00022544"/>
    </source>
</evidence>
<comment type="caution">
    <text evidence="10">The sequence shown here is derived from an EMBL/GenBank/DDBJ whole genome shotgun (WGS) entry which is preliminary data.</text>
</comment>
<keyword evidence="3" id="KW-0309">Germination</keyword>
<dbReference type="InterPro" id="IPR008844">
    <property type="entry name" value="Spore_GerAC-like"/>
</dbReference>
<evidence type="ECO:0000256" key="2">
    <source>
        <dbReference type="ARBA" id="ARBA00007886"/>
    </source>
</evidence>
<sequence length="357" mass="40539">MKQTIKHSIQLLIVVCMAVTLSGCWDNRDINHRSLPVVMGISMHNDLYEVVLQIPEPLQNGINLRIVSESGETINQAVDKISEKMESSVDLLHLKAILIQKEYAKQGLKDSIASFMRARDISPKAIVAICDEDLDPFFANVKRTMAPKGTTLYDSFEKNAGWNPQMALTRIWEVYRSINSYTRDVAIPIYKSGKSGTVNYLGSAIIKNGKMVDQISPEETLLFNAFNGQSTQGKIEVMKSASVLILSNSMSHKSKFINDKPYLKTKITMKVSIVETRGNPTTQIIKKELDELLAKRFKRMFIKTQTREADILGLGQFFRNKIPRKQLQNWRSEYFPNLQLDLRIHTVIQNDGNLKIS</sequence>
<dbReference type="NCBIfam" id="TIGR02887">
    <property type="entry name" value="spore_ger_x_C"/>
    <property type="match status" value="1"/>
</dbReference>
<dbReference type="Gene3D" id="3.30.300.210">
    <property type="entry name" value="Nutrient germinant receptor protein C, domain 3"/>
    <property type="match status" value="1"/>
</dbReference>
<accession>A0ABW0VYE5</accession>
<feature type="domain" description="Spore germination GerAC-like C-terminal" evidence="8">
    <location>
        <begin position="202"/>
        <end position="352"/>
    </location>
</feature>
<evidence type="ECO:0000259" key="8">
    <source>
        <dbReference type="Pfam" id="PF05504"/>
    </source>
</evidence>
<dbReference type="InterPro" id="IPR046953">
    <property type="entry name" value="Spore_GerAC-like_C"/>
</dbReference>
<evidence type="ECO:0000313" key="11">
    <source>
        <dbReference type="Proteomes" id="UP001596047"/>
    </source>
</evidence>
<organism evidence="10 11">
    <name type="scientific">Paenibacillus solisilvae</name>
    <dbReference type="NCBI Taxonomy" id="2486751"/>
    <lineage>
        <taxon>Bacteria</taxon>
        <taxon>Bacillati</taxon>
        <taxon>Bacillota</taxon>
        <taxon>Bacilli</taxon>
        <taxon>Bacillales</taxon>
        <taxon>Paenibacillaceae</taxon>
        <taxon>Paenibacillus</taxon>
    </lineage>
</organism>
<evidence type="ECO:0000256" key="1">
    <source>
        <dbReference type="ARBA" id="ARBA00004635"/>
    </source>
</evidence>
<keyword evidence="7" id="KW-0449">Lipoprotein</keyword>
<evidence type="ECO:0000313" key="10">
    <source>
        <dbReference type="EMBL" id="MFC5649744.1"/>
    </source>
</evidence>